<dbReference type="GO" id="GO:0160141">
    <property type="term" value="F:23S rRNA pseudouridine(955/2504/2580) synthase activity"/>
    <property type="evidence" value="ECO:0007669"/>
    <property type="project" value="UniProtKB-EC"/>
</dbReference>
<dbReference type="SMART" id="SM00363">
    <property type="entry name" value="S4"/>
    <property type="match status" value="1"/>
</dbReference>
<dbReference type="KEGG" id="aeh:Mlg_1429"/>
<evidence type="ECO:0000313" key="12">
    <source>
        <dbReference type="EMBL" id="ABI56778.1"/>
    </source>
</evidence>
<proteinExistence type="inferred from homology"/>
<keyword evidence="5 8" id="KW-0694">RNA-binding</keyword>
<comment type="similarity">
    <text evidence="3 9">Belongs to the pseudouridine synthase RluA family.</text>
</comment>
<dbReference type="NCBIfam" id="TIGR00005">
    <property type="entry name" value="rluA_subfam"/>
    <property type="match status" value="1"/>
</dbReference>
<dbReference type="AlphaFoldDB" id="Q0A8Q9"/>
<dbReference type="Proteomes" id="UP000001962">
    <property type="component" value="Chromosome"/>
</dbReference>
<evidence type="ECO:0000256" key="2">
    <source>
        <dbReference type="ARBA" id="ARBA00002876"/>
    </source>
</evidence>
<name>Q0A8Q9_ALKEH</name>
<dbReference type="InterPro" id="IPR020103">
    <property type="entry name" value="PsdUridine_synth_cat_dom_sf"/>
</dbReference>
<evidence type="ECO:0000256" key="9">
    <source>
        <dbReference type="RuleBase" id="RU362028"/>
    </source>
</evidence>
<evidence type="ECO:0000313" key="13">
    <source>
        <dbReference type="Proteomes" id="UP000001962"/>
    </source>
</evidence>
<reference evidence="13" key="1">
    <citation type="submission" date="2006-08" db="EMBL/GenBank/DDBJ databases">
        <title>Complete sequence of Alkalilimnicola ehrilichei MLHE-1.</title>
        <authorList>
            <person name="Copeland A."/>
            <person name="Lucas S."/>
            <person name="Lapidus A."/>
            <person name="Barry K."/>
            <person name="Detter J.C."/>
            <person name="Glavina del Rio T."/>
            <person name="Hammon N."/>
            <person name="Israni S."/>
            <person name="Dalin E."/>
            <person name="Tice H."/>
            <person name="Pitluck S."/>
            <person name="Sims D."/>
            <person name="Brettin T."/>
            <person name="Bruce D."/>
            <person name="Han C."/>
            <person name="Tapia R."/>
            <person name="Gilna P."/>
            <person name="Schmutz J."/>
            <person name="Larimer F."/>
            <person name="Land M."/>
            <person name="Hauser L."/>
            <person name="Kyrpides N."/>
            <person name="Mikhailova N."/>
            <person name="Oremland R.S."/>
            <person name="Hoeft S.E."/>
            <person name="Switzer-Blum J."/>
            <person name="Kulp T."/>
            <person name="King G."/>
            <person name="Tabita R."/>
            <person name="Witte B."/>
            <person name="Santini J.M."/>
            <person name="Basu P."/>
            <person name="Hollibaugh J.T."/>
            <person name="Xie G."/>
            <person name="Stolz J.F."/>
            <person name="Richardson P."/>
        </authorList>
    </citation>
    <scope>NUCLEOTIDE SEQUENCE [LARGE SCALE GENOMIC DNA]</scope>
    <source>
        <strain evidence="13">ATCC BAA-1101 / DSM 17681 / MLHE-1</strain>
    </source>
</reference>
<dbReference type="PROSITE" id="PS50889">
    <property type="entry name" value="S4"/>
    <property type="match status" value="1"/>
</dbReference>
<keyword evidence="6 9" id="KW-0413">Isomerase</keyword>
<keyword evidence="4" id="KW-0698">rRNA processing</keyword>
<dbReference type="CDD" id="cd00165">
    <property type="entry name" value="S4"/>
    <property type="match status" value="1"/>
</dbReference>
<comment type="catalytic activity">
    <reaction evidence="9">
        <text>a uridine in RNA = a pseudouridine in RNA</text>
        <dbReference type="Rhea" id="RHEA:48348"/>
        <dbReference type="Rhea" id="RHEA-COMP:12068"/>
        <dbReference type="Rhea" id="RHEA-COMP:12069"/>
        <dbReference type="ChEBI" id="CHEBI:65314"/>
        <dbReference type="ChEBI" id="CHEBI:65315"/>
    </reaction>
</comment>
<dbReference type="PANTHER" id="PTHR21600:SF92">
    <property type="entry name" value="RIBOSOMAL LARGE SUBUNIT PSEUDOURIDINE SYNTHASE C"/>
    <property type="match status" value="1"/>
</dbReference>
<dbReference type="InterPro" id="IPR002942">
    <property type="entry name" value="S4_RNA-bd"/>
</dbReference>
<dbReference type="Gene3D" id="3.30.2350.10">
    <property type="entry name" value="Pseudouridine synthase"/>
    <property type="match status" value="1"/>
</dbReference>
<evidence type="ECO:0000256" key="7">
    <source>
        <dbReference type="PIRSR" id="PIRSR606225-1"/>
    </source>
</evidence>
<evidence type="ECO:0000256" key="4">
    <source>
        <dbReference type="ARBA" id="ARBA00022552"/>
    </source>
</evidence>
<dbReference type="InterPro" id="IPR006145">
    <property type="entry name" value="PsdUridine_synth_RsuA/RluA"/>
</dbReference>
<evidence type="ECO:0000256" key="8">
    <source>
        <dbReference type="PROSITE-ProRule" id="PRU00182"/>
    </source>
</evidence>
<sequence>MRRHEQRADKSMSGVRQVRIGPEDAGQRVDNFLMRQLKGVPRSLIYRLLRSGQVRVDGKRTKPPRRLATGETVRIPPVQTRAPQEATPPARLQGELAQRILYEDDRLLVIDKPSGLAVHGGSGLAWGLIEVLRQARPSAPFLELVHRLDRATSGCLMVAKRRSALRELHEQLRTGAVHKRYLALLTGALGRGPIPVEAPLERRSGPAGGVRVASHGKLARTVFRAVARPGGMTLAEADIATGRTHQIRVHAAHLGMPIAGDDRYGERAVNRRLRGLGLKRLFLHAHRLELSAPGTGQPLSIEAPLPDELAAVVAQLQAPQQSNDSTG</sequence>
<evidence type="ECO:0000259" key="11">
    <source>
        <dbReference type="SMART" id="SM00363"/>
    </source>
</evidence>
<evidence type="ECO:0000256" key="3">
    <source>
        <dbReference type="ARBA" id="ARBA00010876"/>
    </source>
</evidence>
<dbReference type="PROSITE" id="PS01129">
    <property type="entry name" value="PSI_RLU"/>
    <property type="match status" value="1"/>
</dbReference>
<gene>
    <name evidence="12" type="ordered locus">Mlg_1429</name>
</gene>
<dbReference type="SUPFAM" id="SSF55174">
    <property type="entry name" value="Alpha-L RNA-binding motif"/>
    <property type="match status" value="1"/>
</dbReference>
<evidence type="ECO:0000256" key="1">
    <source>
        <dbReference type="ARBA" id="ARBA00000381"/>
    </source>
</evidence>
<dbReference type="Pfam" id="PF00849">
    <property type="entry name" value="PseudoU_synth_2"/>
    <property type="match status" value="1"/>
</dbReference>
<dbReference type="EC" id="5.4.99.-" evidence="9"/>
<evidence type="ECO:0000256" key="5">
    <source>
        <dbReference type="ARBA" id="ARBA00022884"/>
    </source>
</evidence>
<dbReference type="eggNOG" id="COG0564">
    <property type="taxonomic scope" value="Bacteria"/>
</dbReference>
<organism evidence="12 13">
    <name type="scientific">Alkalilimnicola ehrlichii (strain ATCC BAA-1101 / DSM 17681 / MLHE-1)</name>
    <dbReference type="NCBI Taxonomy" id="187272"/>
    <lineage>
        <taxon>Bacteria</taxon>
        <taxon>Pseudomonadati</taxon>
        <taxon>Pseudomonadota</taxon>
        <taxon>Gammaproteobacteria</taxon>
        <taxon>Chromatiales</taxon>
        <taxon>Ectothiorhodospiraceae</taxon>
        <taxon>Alkalilimnicola</taxon>
    </lineage>
</organism>
<protein>
    <recommendedName>
        <fullName evidence="9">Pseudouridine synthase</fullName>
        <ecNumber evidence="9">5.4.99.-</ecNumber>
    </recommendedName>
</protein>
<dbReference type="CDD" id="cd02869">
    <property type="entry name" value="PseudoU_synth_RluA_like"/>
    <property type="match status" value="1"/>
</dbReference>
<dbReference type="GO" id="GO:0003723">
    <property type="term" value="F:RNA binding"/>
    <property type="evidence" value="ECO:0007669"/>
    <property type="project" value="UniProtKB-KW"/>
</dbReference>
<dbReference type="InterPro" id="IPR036986">
    <property type="entry name" value="S4_RNA-bd_sf"/>
</dbReference>
<evidence type="ECO:0000256" key="10">
    <source>
        <dbReference type="SAM" id="MobiDB-lite"/>
    </source>
</evidence>
<evidence type="ECO:0000256" key="6">
    <source>
        <dbReference type="ARBA" id="ARBA00023235"/>
    </source>
</evidence>
<comment type="catalytic activity">
    <reaction evidence="1">
        <text>uridine(955/2504/2580) in 23S rRNA = pseudouridine(955/2504/2580) in 23S rRNA</text>
        <dbReference type="Rhea" id="RHEA:42528"/>
        <dbReference type="Rhea" id="RHEA-COMP:10099"/>
        <dbReference type="Rhea" id="RHEA-COMP:10100"/>
        <dbReference type="ChEBI" id="CHEBI:65314"/>
        <dbReference type="ChEBI" id="CHEBI:65315"/>
        <dbReference type="EC" id="5.4.99.24"/>
    </reaction>
</comment>
<dbReference type="PANTHER" id="PTHR21600">
    <property type="entry name" value="MITOCHONDRIAL RNA PSEUDOURIDINE SYNTHASE"/>
    <property type="match status" value="1"/>
</dbReference>
<dbReference type="GO" id="GO:0000455">
    <property type="term" value="P:enzyme-directed rRNA pseudouridine synthesis"/>
    <property type="evidence" value="ECO:0007669"/>
    <property type="project" value="UniProtKB-ARBA"/>
</dbReference>
<dbReference type="InterPro" id="IPR050188">
    <property type="entry name" value="RluA_PseudoU_synthase"/>
</dbReference>
<dbReference type="InterPro" id="IPR006224">
    <property type="entry name" value="PsdUridine_synth_RluA-like_CS"/>
</dbReference>
<feature type="compositionally biased region" description="Basic and acidic residues" evidence="10">
    <location>
        <begin position="1"/>
        <end position="10"/>
    </location>
</feature>
<dbReference type="InterPro" id="IPR006225">
    <property type="entry name" value="PsdUridine_synth_RluC/D"/>
</dbReference>
<accession>Q0A8Q9</accession>
<keyword evidence="13" id="KW-1185">Reference proteome</keyword>
<dbReference type="HOGENOM" id="CLU_016902_1_1_6"/>
<dbReference type="Pfam" id="PF01479">
    <property type="entry name" value="S4"/>
    <property type="match status" value="1"/>
</dbReference>
<comment type="function">
    <text evidence="2">Responsible for synthesis of pseudouridine from uracil at positions 955, 2504 and 2580 in 23S ribosomal RNA.</text>
</comment>
<feature type="region of interest" description="Disordered" evidence="10">
    <location>
        <begin position="1"/>
        <end position="20"/>
    </location>
</feature>
<feature type="active site" evidence="7">
    <location>
        <position position="149"/>
    </location>
</feature>
<dbReference type="OrthoDB" id="9807829at2"/>
<dbReference type="EMBL" id="CP000453">
    <property type="protein sequence ID" value="ABI56778.1"/>
    <property type="molecule type" value="Genomic_DNA"/>
</dbReference>
<dbReference type="SUPFAM" id="SSF55120">
    <property type="entry name" value="Pseudouridine synthase"/>
    <property type="match status" value="1"/>
</dbReference>
<feature type="domain" description="RNA-binding S4" evidence="11">
    <location>
        <begin position="27"/>
        <end position="87"/>
    </location>
</feature>
<dbReference type="Gene3D" id="3.10.290.10">
    <property type="entry name" value="RNA-binding S4 domain"/>
    <property type="match status" value="1"/>
</dbReference>